<keyword evidence="1" id="KW-1133">Transmembrane helix</keyword>
<dbReference type="Proteomes" id="UP000288943">
    <property type="component" value="Chromosome"/>
</dbReference>
<keyword evidence="1" id="KW-0472">Membrane</keyword>
<gene>
    <name evidence="2" type="ORF">M5X16_10535</name>
    <name evidence="3" type="ORF">PC41400_27825</name>
</gene>
<dbReference type="EMBL" id="JAMDMJ010000012">
    <property type="protein sequence ID" value="MCY9596210.1"/>
    <property type="molecule type" value="Genomic_DNA"/>
</dbReference>
<name>A0A410X3T1_9BACL</name>
<dbReference type="GeneID" id="95378601"/>
<sequence>MHNHNSSDIDSNKSAAMSAYLIFCLPLMVARHSRFAMYHANQGLLLLLYAVFAHLLLVLLPGVENLLMPPLDISVFALAFIGIRNAHDGRMKPLPLIGKLVLVR</sequence>
<evidence type="ECO:0000313" key="2">
    <source>
        <dbReference type="EMBL" id="MCY9596210.1"/>
    </source>
</evidence>
<evidence type="ECO:0000313" key="3">
    <source>
        <dbReference type="EMBL" id="QAV21269.1"/>
    </source>
</evidence>
<evidence type="ECO:0000313" key="5">
    <source>
        <dbReference type="Proteomes" id="UP001527202"/>
    </source>
</evidence>
<keyword evidence="5" id="KW-1185">Reference proteome</keyword>
<keyword evidence="1" id="KW-0812">Transmembrane</keyword>
<dbReference type="Proteomes" id="UP001527202">
    <property type="component" value="Unassembled WGS sequence"/>
</dbReference>
<evidence type="ECO:0008006" key="6">
    <source>
        <dbReference type="Google" id="ProtNLM"/>
    </source>
</evidence>
<feature type="transmembrane region" description="Helical" evidence="1">
    <location>
        <begin position="66"/>
        <end position="83"/>
    </location>
</feature>
<dbReference type="KEGG" id="pchi:PC41400_27825"/>
<dbReference type="AlphaFoldDB" id="A0A410X3T1"/>
<feature type="transmembrane region" description="Helical" evidence="1">
    <location>
        <begin position="43"/>
        <end position="60"/>
    </location>
</feature>
<protein>
    <recommendedName>
        <fullName evidence="6">DUF4870 domain-containing protein</fullName>
    </recommendedName>
</protein>
<evidence type="ECO:0000256" key="1">
    <source>
        <dbReference type="SAM" id="Phobius"/>
    </source>
</evidence>
<organism evidence="3 4">
    <name type="scientific">Paenibacillus chitinolyticus</name>
    <dbReference type="NCBI Taxonomy" id="79263"/>
    <lineage>
        <taxon>Bacteria</taxon>
        <taxon>Bacillati</taxon>
        <taxon>Bacillota</taxon>
        <taxon>Bacilli</taxon>
        <taxon>Bacillales</taxon>
        <taxon>Paenibacillaceae</taxon>
        <taxon>Paenibacillus</taxon>
    </lineage>
</organism>
<feature type="transmembrane region" description="Helical" evidence="1">
    <location>
        <begin position="15"/>
        <end position="31"/>
    </location>
</feature>
<accession>A0A410X3T1</accession>
<reference evidence="2 5" key="2">
    <citation type="submission" date="2022-05" db="EMBL/GenBank/DDBJ databases">
        <title>Genome Sequencing of Bee-Associated Microbes.</title>
        <authorList>
            <person name="Dunlap C."/>
        </authorList>
    </citation>
    <scope>NUCLEOTIDE SEQUENCE [LARGE SCALE GENOMIC DNA]</scope>
    <source>
        <strain evidence="2 5">NRRL B-23120</strain>
    </source>
</reference>
<dbReference type="EMBL" id="CP026520">
    <property type="protein sequence ID" value="QAV21269.1"/>
    <property type="molecule type" value="Genomic_DNA"/>
</dbReference>
<dbReference type="OrthoDB" id="7595353at2"/>
<reference evidence="3 4" key="1">
    <citation type="submission" date="2018-01" db="EMBL/GenBank/DDBJ databases">
        <title>The whole genome sequencing and assembly of Paenibacillus chitinolyticus KCCM 41400 strain.</title>
        <authorList>
            <person name="Kim J.-Y."/>
            <person name="Park M.-K."/>
            <person name="Lee Y.-J."/>
            <person name="Yi H."/>
            <person name="Bahn Y.-S."/>
            <person name="Kim J.F."/>
            <person name="Lee D.-W."/>
        </authorList>
    </citation>
    <scope>NUCLEOTIDE SEQUENCE [LARGE SCALE GENOMIC DNA]</scope>
    <source>
        <strain evidence="3 4">KCCM 41400</strain>
    </source>
</reference>
<evidence type="ECO:0000313" key="4">
    <source>
        <dbReference type="Proteomes" id="UP000288943"/>
    </source>
</evidence>
<dbReference type="RefSeq" id="WP_042235770.1">
    <property type="nucleotide sequence ID" value="NZ_CP026520.1"/>
</dbReference>
<proteinExistence type="predicted"/>